<evidence type="ECO:0000256" key="1">
    <source>
        <dbReference type="SAM" id="SignalP"/>
    </source>
</evidence>
<dbReference type="NCBIfam" id="TIGR04183">
    <property type="entry name" value="Por_Secre_tail"/>
    <property type="match status" value="1"/>
</dbReference>
<accession>A0A7K0FS74</accession>
<protein>
    <submittedName>
        <fullName evidence="3">T9SS type A sorting domain-containing protein</fullName>
    </submittedName>
</protein>
<dbReference type="EMBL" id="WKJI01000003">
    <property type="protein sequence ID" value="MRX48140.1"/>
    <property type="molecule type" value="Genomic_DNA"/>
</dbReference>
<dbReference type="AlphaFoldDB" id="A0A7K0FS74"/>
<evidence type="ECO:0000313" key="3">
    <source>
        <dbReference type="EMBL" id="MRX48140.1"/>
    </source>
</evidence>
<gene>
    <name evidence="3" type="ORF">GJJ64_13155</name>
</gene>
<dbReference type="InterPro" id="IPR026444">
    <property type="entry name" value="Secre_tail"/>
</dbReference>
<dbReference type="Proteomes" id="UP000462931">
    <property type="component" value="Unassembled WGS sequence"/>
</dbReference>
<reference evidence="3 4" key="1">
    <citation type="submission" date="2019-11" db="EMBL/GenBank/DDBJ databases">
        <authorList>
            <person name="Cheng Q."/>
            <person name="Yang Z."/>
        </authorList>
    </citation>
    <scope>NUCLEOTIDE SEQUENCE [LARGE SCALE GENOMIC DNA]</scope>
    <source>
        <strain evidence="3 4">HX-22-1</strain>
    </source>
</reference>
<evidence type="ECO:0000313" key="4">
    <source>
        <dbReference type="Proteomes" id="UP000462931"/>
    </source>
</evidence>
<feature type="domain" description="Secretion system C-terminal sorting" evidence="2">
    <location>
        <begin position="647"/>
        <end position="719"/>
    </location>
</feature>
<feature type="signal peptide" evidence="1">
    <location>
        <begin position="1"/>
        <end position="30"/>
    </location>
</feature>
<proteinExistence type="predicted"/>
<evidence type="ECO:0000259" key="2">
    <source>
        <dbReference type="Pfam" id="PF18962"/>
    </source>
</evidence>
<organism evidence="3 4">
    <name type="scientific">Pedobacter puniceum</name>
    <dbReference type="NCBI Taxonomy" id="2666136"/>
    <lineage>
        <taxon>Bacteria</taxon>
        <taxon>Pseudomonadati</taxon>
        <taxon>Bacteroidota</taxon>
        <taxon>Sphingobacteriia</taxon>
        <taxon>Sphingobacteriales</taxon>
        <taxon>Sphingobacteriaceae</taxon>
        <taxon>Pedobacter</taxon>
    </lineage>
</organism>
<feature type="chain" id="PRO_5029841501" evidence="1">
    <location>
        <begin position="31"/>
        <end position="721"/>
    </location>
</feature>
<keyword evidence="4" id="KW-1185">Reference proteome</keyword>
<dbReference type="RefSeq" id="WP_154288234.1">
    <property type="nucleotide sequence ID" value="NZ_WKJI01000003.1"/>
</dbReference>
<comment type="caution">
    <text evidence="3">The sequence shown here is derived from an EMBL/GenBank/DDBJ whole genome shotgun (WGS) entry which is preliminary data.</text>
</comment>
<name>A0A7K0FS74_9SPHI</name>
<dbReference type="Pfam" id="PF18962">
    <property type="entry name" value="Por_Secre_tail"/>
    <property type="match status" value="1"/>
</dbReference>
<sequence length="721" mass="76038">MKISTRKLKFMKLNFMAMLLMMSISFTALGQTIPTPATGDFVSITNGSWSTASTWRIEGGANPATSTPGFGSNVFISSGTTVDITAAASCENLYVNAGGTLRNGNTTYNVLTIGRSLPNGVTESFLINNGTIGSGTSVDVALTNADLLDVQINNTYGTGFPAVSTFTFSGTGSTKVAAISAVGAGTANTKTMTLNLNKPIVLVGLTSNGARTLTLNRLQPVNASNGQSINENYIMNINSTIRIANNGSGSSFNTSGNTLLAGGSYTYNINGTLDLSRGTATQGFIPFPQSDNINLATNTINTVTLNVSGTYIMGSGGFSTRNNDTGTNFSRVSLNILDGGVVDATKITNVGFGANALALTGAYFNISGPNRTGKLKRSLTSGTSDWVFPIGTPTGYSPVIIRNTGTTGDFTVGVVDNFTGFTTFTSPITNAHTLKNRFTIEAANPTSVIGLLRLGWTANDEGSSFNRTQTLALQKFTSGTWATDANVTTSTVTGTGTASVSQNQNATTPVAADPYLVTLAPTTSPVGVIDLTGNYTISQDISVLPLNLLSFTGKLNEFNKQVELKWITTSEVNTKNFEIQESTDGKNFSIVGTVVAKNTAGIHNYNFEVNTQKSGVLYYKLRQVDQDGKFQFSNVIAVEKNSSLLTVYPNPAEDNLTVSIPEGNTAASVAIYALDGKMVYNKSVSANELISNINISELNTGIYTLVVYKGKESLSQKFIKK</sequence>
<keyword evidence="1" id="KW-0732">Signal</keyword>